<evidence type="ECO:0000259" key="3">
    <source>
        <dbReference type="PROSITE" id="PS51736"/>
    </source>
</evidence>
<dbReference type="Pfam" id="PF07508">
    <property type="entry name" value="Recombinase"/>
    <property type="match status" value="1"/>
</dbReference>
<dbReference type="RefSeq" id="WP_154763136.1">
    <property type="nucleotide sequence ID" value="NZ_WMBT01000001.1"/>
</dbReference>
<dbReference type="AlphaFoldDB" id="A0A6L6HKV4"/>
<sequence length="219" mass="23950">MKRYVIYKRVSTVSQGESGLGLDAQDRDIRLFLDTYSDTPYEVIAECVDVLSGKTADRPQLQEALALVRSTGAELLVAKLDRLSRKVSFIATLMDDPKMRLRVASMPHADKFQLHIYAALAEQEREFISLRTTAALAEAKARGVKLGGLRDKTMQRNAAIQANAAARAQKVAGIVIPLREAGKPLQEIADHLNSAGVPTARGGSWQPSQVKRVLDRLGA</sequence>
<organism evidence="4 5">
    <name type="scientific">Paracoccus lichenicola</name>
    <dbReference type="NCBI Taxonomy" id="2665644"/>
    <lineage>
        <taxon>Bacteria</taxon>
        <taxon>Pseudomonadati</taxon>
        <taxon>Pseudomonadota</taxon>
        <taxon>Alphaproteobacteria</taxon>
        <taxon>Rhodobacterales</taxon>
        <taxon>Paracoccaceae</taxon>
        <taxon>Paracoccus</taxon>
    </lineage>
</organism>
<feature type="domain" description="Resolvase/invertase-type recombinase catalytic" evidence="3">
    <location>
        <begin position="3"/>
        <end position="143"/>
    </location>
</feature>
<keyword evidence="2" id="KW-0233">DNA recombination</keyword>
<dbReference type="GO" id="GO:0000150">
    <property type="term" value="F:DNA strand exchange activity"/>
    <property type="evidence" value="ECO:0007669"/>
    <property type="project" value="InterPro"/>
</dbReference>
<protein>
    <submittedName>
        <fullName evidence="4">DNA invertase</fullName>
    </submittedName>
</protein>
<keyword evidence="1" id="KW-0238">DNA-binding</keyword>
<accession>A0A6L6HKV4</accession>
<dbReference type="InterPro" id="IPR006119">
    <property type="entry name" value="Resolv_N"/>
</dbReference>
<dbReference type="SMART" id="SM00857">
    <property type="entry name" value="Resolvase"/>
    <property type="match status" value="1"/>
</dbReference>
<name>A0A6L6HKV4_9RHOB</name>
<dbReference type="InterPro" id="IPR050639">
    <property type="entry name" value="SSR_resolvase"/>
</dbReference>
<evidence type="ECO:0000256" key="1">
    <source>
        <dbReference type="ARBA" id="ARBA00023125"/>
    </source>
</evidence>
<reference evidence="4 5" key="1">
    <citation type="submission" date="2019-11" db="EMBL/GenBank/DDBJ databases">
        <authorList>
            <person name="Lang L."/>
        </authorList>
    </citation>
    <scope>NUCLEOTIDE SEQUENCE [LARGE SCALE GENOMIC DNA]</scope>
    <source>
        <strain evidence="4 5">YIM 132242</strain>
    </source>
</reference>
<evidence type="ECO:0000313" key="5">
    <source>
        <dbReference type="Proteomes" id="UP000481417"/>
    </source>
</evidence>
<dbReference type="SUPFAM" id="SSF53041">
    <property type="entry name" value="Resolvase-like"/>
    <property type="match status" value="1"/>
</dbReference>
<dbReference type="Pfam" id="PF00239">
    <property type="entry name" value="Resolvase"/>
    <property type="match status" value="1"/>
</dbReference>
<dbReference type="InterPro" id="IPR036162">
    <property type="entry name" value="Resolvase-like_N_sf"/>
</dbReference>
<dbReference type="GO" id="GO:0003677">
    <property type="term" value="F:DNA binding"/>
    <property type="evidence" value="ECO:0007669"/>
    <property type="project" value="UniProtKB-KW"/>
</dbReference>
<comment type="caution">
    <text evidence="4">The sequence shown here is derived from an EMBL/GenBank/DDBJ whole genome shotgun (WGS) entry which is preliminary data.</text>
</comment>
<dbReference type="Gene3D" id="3.40.50.1390">
    <property type="entry name" value="Resolvase, N-terminal catalytic domain"/>
    <property type="match status" value="1"/>
</dbReference>
<evidence type="ECO:0000313" key="4">
    <source>
        <dbReference type="EMBL" id="MTD99061.1"/>
    </source>
</evidence>
<dbReference type="PANTHER" id="PTHR30461">
    <property type="entry name" value="DNA-INVERTASE FROM LAMBDOID PROPHAGE"/>
    <property type="match status" value="1"/>
</dbReference>
<dbReference type="Proteomes" id="UP000481417">
    <property type="component" value="Unassembled WGS sequence"/>
</dbReference>
<dbReference type="PANTHER" id="PTHR30461:SF2">
    <property type="entry name" value="SERINE RECOMBINASE PINE-RELATED"/>
    <property type="match status" value="1"/>
</dbReference>
<proteinExistence type="predicted"/>
<dbReference type="PROSITE" id="PS51736">
    <property type="entry name" value="RECOMBINASES_3"/>
    <property type="match status" value="1"/>
</dbReference>
<keyword evidence="5" id="KW-1185">Reference proteome</keyword>
<gene>
    <name evidence="4" type="ORF">GIY56_02030</name>
</gene>
<dbReference type="CDD" id="cd00338">
    <property type="entry name" value="Ser_Recombinase"/>
    <property type="match status" value="1"/>
</dbReference>
<evidence type="ECO:0000256" key="2">
    <source>
        <dbReference type="ARBA" id="ARBA00023172"/>
    </source>
</evidence>
<dbReference type="InterPro" id="IPR011109">
    <property type="entry name" value="DNA_bind_recombinase_dom"/>
</dbReference>
<dbReference type="EMBL" id="WMBT01000001">
    <property type="protein sequence ID" value="MTD99061.1"/>
    <property type="molecule type" value="Genomic_DNA"/>
</dbReference>